<dbReference type="OrthoDB" id="564955at2"/>
<dbReference type="Pfam" id="PF12973">
    <property type="entry name" value="Cupin_7"/>
    <property type="match status" value="1"/>
</dbReference>
<dbReference type="Proteomes" id="UP000238220">
    <property type="component" value="Unassembled WGS sequence"/>
</dbReference>
<evidence type="ECO:0000313" key="2">
    <source>
        <dbReference type="EMBL" id="PPE75315.1"/>
    </source>
</evidence>
<dbReference type="SUPFAM" id="SSF51182">
    <property type="entry name" value="RmlC-like cupins"/>
    <property type="match status" value="1"/>
</dbReference>
<proteinExistence type="predicted"/>
<dbReference type="EMBL" id="PSNW01000002">
    <property type="protein sequence ID" value="PPE75315.1"/>
    <property type="molecule type" value="Genomic_DNA"/>
</dbReference>
<evidence type="ECO:0000259" key="1">
    <source>
        <dbReference type="Pfam" id="PF12973"/>
    </source>
</evidence>
<reference evidence="2 3" key="1">
    <citation type="submission" date="2018-02" db="EMBL/GenBank/DDBJ databases">
        <title>Genome sequencing of Solimonas sp. HR-BB.</title>
        <authorList>
            <person name="Lee Y."/>
            <person name="Jeon C.O."/>
        </authorList>
    </citation>
    <scope>NUCLEOTIDE SEQUENCE [LARGE SCALE GENOMIC DNA]</scope>
    <source>
        <strain evidence="2 3">HR-BB</strain>
    </source>
</reference>
<comment type="caution">
    <text evidence="2">The sequence shown here is derived from an EMBL/GenBank/DDBJ whole genome shotgun (WGS) entry which is preliminary data.</text>
</comment>
<dbReference type="CDD" id="cd20302">
    <property type="entry name" value="cupin_DAD"/>
    <property type="match status" value="1"/>
</dbReference>
<dbReference type="Gene3D" id="2.60.120.10">
    <property type="entry name" value="Jelly Rolls"/>
    <property type="match status" value="1"/>
</dbReference>
<accession>A0A2S5TK14</accession>
<protein>
    <submittedName>
        <fullName evidence="2">Cupin</fullName>
    </submittedName>
</protein>
<dbReference type="InterPro" id="IPR014710">
    <property type="entry name" value="RmlC-like_jellyroll"/>
</dbReference>
<dbReference type="RefSeq" id="WP_104229543.1">
    <property type="nucleotide sequence ID" value="NZ_PSNW01000002.1"/>
</dbReference>
<gene>
    <name evidence="2" type="ORF">C3942_05755</name>
</gene>
<keyword evidence="3" id="KW-1185">Reference proteome</keyword>
<dbReference type="InterPro" id="IPR025979">
    <property type="entry name" value="ChrR-like_cupin_dom"/>
</dbReference>
<dbReference type="InterPro" id="IPR011051">
    <property type="entry name" value="RmlC_Cupin_sf"/>
</dbReference>
<dbReference type="AlphaFoldDB" id="A0A2S5TK14"/>
<feature type="domain" description="ChrR-like cupin" evidence="1">
    <location>
        <begin position="10"/>
        <end position="109"/>
    </location>
</feature>
<organism evidence="2 3">
    <name type="scientific">Solimonas fluminis</name>
    <dbReference type="NCBI Taxonomy" id="2086571"/>
    <lineage>
        <taxon>Bacteria</taxon>
        <taxon>Pseudomonadati</taxon>
        <taxon>Pseudomonadota</taxon>
        <taxon>Gammaproteobacteria</taxon>
        <taxon>Nevskiales</taxon>
        <taxon>Nevskiaceae</taxon>
        <taxon>Solimonas</taxon>
    </lineage>
</organism>
<name>A0A2S5TK14_9GAMM</name>
<sequence>MMYETVNTGLIDVESLPWVPFTPYSPDVLLKYIKLDPVRGEMVVLLKAPGGMQMPRHHHTGTVIVYTLSGQWKYREHDWVATPGSVVYETASTEHTPVAMPEGGEVLALNIIVGELVYLDQEDRVIAIENWKTSMQRYLAYCQANGIEPQDLTAFSG</sequence>
<evidence type="ECO:0000313" key="3">
    <source>
        <dbReference type="Proteomes" id="UP000238220"/>
    </source>
</evidence>